<feature type="compositionally biased region" description="Gly residues" evidence="1">
    <location>
        <begin position="187"/>
        <end position="200"/>
    </location>
</feature>
<evidence type="ECO:0000256" key="1">
    <source>
        <dbReference type="SAM" id="MobiDB-lite"/>
    </source>
</evidence>
<feature type="region of interest" description="Disordered" evidence="1">
    <location>
        <begin position="187"/>
        <end position="216"/>
    </location>
</feature>
<dbReference type="Proteomes" id="UP000095281">
    <property type="component" value="Unplaced"/>
</dbReference>
<sequence length="216" mass="24628">MNKLQIDECDSIIKELKISISKRYNFYNFYRSIKGRENLLNKIQVIITSMLMEDEENQKYIFEFPKSIIYHNEHTVKLHVMIYDYLLGKCSAYKDLSRNIHSTRMLIRESQVYQHTTAGQGVVLGQTQESNWENQQGSGYHSGYQQNIGQKSDYGNQPFLGYQPGFGDYSGTGHQYGYGHGSYSMGQSGGDMGSQGGSGYHGEQDTDIKEEGEFSD</sequence>
<name>A0A1I8BW01_MELHA</name>
<dbReference type="AlphaFoldDB" id="A0A1I8BW01"/>
<proteinExistence type="predicted"/>
<feature type="compositionally biased region" description="Basic and acidic residues" evidence="1">
    <location>
        <begin position="202"/>
        <end position="216"/>
    </location>
</feature>
<evidence type="ECO:0000313" key="2">
    <source>
        <dbReference type="Proteomes" id="UP000095281"/>
    </source>
</evidence>
<protein>
    <submittedName>
        <fullName evidence="3">Uncharacterized protein</fullName>
    </submittedName>
</protein>
<keyword evidence="2" id="KW-1185">Reference proteome</keyword>
<organism evidence="2 3">
    <name type="scientific">Meloidogyne hapla</name>
    <name type="common">Root-knot nematode worm</name>
    <dbReference type="NCBI Taxonomy" id="6305"/>
    <lineage>
        <taxon>Eukaryota</taxon>
        <taxon>Metazoa</taxon>
        <taxon>Ecdysozoa</taxon>
        <taxon>Nematoda</taxon>
        <taxon>Chromadorea</taxon>
        <taxon>Rhabditida</taxon>
        <taxon>Tylenchina</taxon>
        <taxon>Tylenchomorpha</taxon>
        <taxon>Tylenchoidea</taxon>
        <taxon>Meloidogynidae</taxon>
        <taxon>Meloidogyninae</taxon>
        <taxon>Meloidogyne</taxon>
    </lineage>
</organism>
<reference evidence="3" key="1">
    <citation type="submission" date="2016-11" db="UniProtKB">
        <authorList>
            <consortium name="WormBaseParasite"/>
        </authorList>
    </citation>
    <scope>IDENTIFICATION</scope>
</reference>
<evidence type="ECO:0000313" key="3">
    <source>
        <dbReference type="WBParaSite" id="MhA1_Contig621.frz3.gene10"/>
    </source>
</evidence>
<accession>A0A1I8BW01</accession>
<dbReference type="WBParaSite" id="MhA1_Contig621.frz3.gene10">
    <property type="protein sequence ID" value="MhA1_Contig621.frz3.gene10"/>
    <property type="gene ID" value="MhA1_Contig621.frz3.gene10"/>
</dbReference>